<reference evidence="1 2" key="1">
    <citation type="journal article" date="2019" name="Nat. Ecol. Evol.">
        <title>Megaphylogeny resolves global patterns of mushroom evolution.</title>
        <authorList>
            <person name="Varga T."/>
            <person name="Krizsan K."/>
            <person name="Foldi C."/>
            <person name="Dima B."/>
            <person name="Sanchez-Garcia M."/>
            <person name="Sanchez-Ramirez S."/>
            <person name="Szollosi G.J."/>
            <person name="Szarkandi J.G."/>
            <person name="Papp V."/>
            <person name="Albert L."/>
            <person name="Andreopoulos W."/>
            <person name="Angelini C."/>
            <person name="Antonin V."/>
            <person name="Barry K.W."/>
            <person name="Bougher N.L."/>
            <person name="Buchanan P."/>
            <person name="Buyck B."/>
            <person name="Bense V."/>
            <person name="Catcheside P."/>
            <person name="Chovatia M."/>
            <person name="Cooper J."/>
            <person name="Damon W."/>
            <person name="Desjardin D."/>
            <person name="Finy P."/>
            <person name="Geml J."/>
            <person name="Haridas S."/>
            <person name="Hughes K."/>
            <person name="Justo A."/>
            <person name="Karasinski D."/>
            <person name="Kautmanova I."/>
            <person name="Kiss B."/>
            <person name="Kocsube S."/>
            <person name="Kotiranta H."/>
            <person name="LaButti K.M."/>
            <person name="Lechner B.E."/>
            <person name="Liimatainen K."/>
            <person name="Lipzen A."/>
            <person name="Lukacs Z."/>
            <person name="Mihaltcheva S."/>
            <person name="Morgado L.N."/>
            <person name="Niskanen T."/>
            <person name="Noordeloos M.E."/>
            <person name="Ohm R.A."/>
            <person name="Ortiz-Santana B."/>
            <person name="Ovrebo C."/>
            <person name="Racz N."/>
            <person name="Riley R."/>
            <person name="Savchenko A."/>
            <person name="Shiryaev A."/>
            <person name="Soop K."/>
            <person name="Spirin V."/>
            <person name="Szebenyi C."/>
            <person name="Tomsovsky M."/>
            <person name="Tulloss R.E."/>
            <person name="Uehling J."/>
            <person name="Grigoriev I.V."/>
            <person name="Vagvolgyi C."/>
            <person name="Papp T."/>
            <person name="Martin F.M."/>
            <person name="Miettinen O."/>
            <person name="Hibbett D.S."/>
            <person name="Nagy L.G."/>
        </authorList>
    </citation>
    <scope>NUCLEOTIDE SEQUENCE [LARGE SCALE GENOMIC DNA]</scope>
    <source>
        <strain evidence="1 2">CBS 121175</strain>
    </source>
</reference>
<dbReference type="SUPFAM" id="SSF54160">
    <property type="entry name" value="Chromo domain-like"/>
    <property type="match status" value="1"/>
</dbReference>
<feature type="non-terminal residue" evidence="1">
    <location>
        <position position="103"/>
    </location>
</feature>
<evidence type="ECO:0000313" key="2">
    <source>
        <dbReference type="Proteomes" id="UP000307440"/>
    </source>
</evidence>
<gene>
    <name evidence="1" type="ORF">FA15DRAFT_551813</name>
</gene>
<dbReference type="EMBL" id="ML210459">
    <property type="protein sequence ID" value="TFK17825.1"/>
    <property type="molecule type" value="Genomic_DNA"/>
</dbReference>
<proteinExistence type="predicted"/>
<feature type="non-terminal residue" evidence="1">
    <location>
        <position position="1"/>
    </location>
</feature>
<dbReference type="InterPro" id="IPR016197">
    <property type="entry name" value="Chromo-like_dom_sf"/>
</dbReference>
<organism evidence="1 2">
    <name type="scientific">Coprinopsis marcescibilis</name>
    <name type="common">Agaric fungus</name>
    <name type="synonym">Psathyrella marcescibilis</name>
    <dbReference type="NCBI Taxonomy" id="230819"/>
    <lineage>
        <taxon>Eukaryota</taxon>
        <taxon>Fungi</taxon>
        <taxon>Dikarya</taxon>
        <taxon>Basidiomycota</taxon>
        <taxon>Agaricomycotina</taxon>
        <taxon>Agaricomycetes</taxon>
        <taxon>Agaricomycetidae</taxon>
        <taxon>Agaricales</taxon>
        <taxon>Agaricineae</taxon>
        <taxon>Psathyrellaceae</taxon>
        <taxon>Coprinopsis</taxon>
    </lineage>
</organism>
<dbReference type="OrthoDB" id="3211671at2759"/>
<evidence type="ECO:0008006" key="3">
    <source>
        <dbReference type="Google" id="ProtNLM"/>
    </source>
</evidence>
<dbReference type="Gene3D" id="2.40.50.40">
    <property type="match status" value="1"/>
</dbReference>
<evidence type="ECO:0000313" key="1">
    <source>
        <dbReference type="EMBL" id="TFK17825.1"/>
    </source>
</evidence>
<accession>A0A5C3KCP1</accession>
<protein>
    <recommendedName>
        <fullName evidence="3">Chromo domain-containing protein</fullName>
    </recommendedName>
</protein>
<keyword evidence="2" id="KW-1185">Reference proteome</keyword>
<dbReference type="AlphaFoldDB" id="A0A5C3KCP1"/>
<dbReference type="STRING" id="230819.A0A5C3KCP1"/>
<dbReference type="Proteomes" id="UP000307440">
    <property type="component" value="Unassembled WGS sequence"/>
</dbReference>
<name>A0A5C3KCP1_COPMA</name>
<sequence>SYKVELPARMKQRGIHDVFHAAKLRVHVPNDDRLFPGRVDNQIWEYDDEEFEREYAIDRILTHAGAKTSAKFNIQWKSGDKTWLTYDKISELAALRDYMDALG</sequence>